<dbReference type="Pfam" id="PF01029">
    <property type="entry name" value="NusB"/>
    <property type="match status" value="1"/>
</dbReference>
<evidence type="ECO:0000256" key="7">
    <source>
        <dbReference type="SAM" id="MobiDB-lite"/>
    </source>
</evidence>
<evidence type="ECO:0000256" key="5">
    <source>
        <dbReference type="ARBA" id="ARBA00023163"/>
    </source>
</evidence>
<dbReference type="PANTHER" id="PTHR11078:SF3">
    <property type="entry name" value="ANTITERMINATION NUSB DOMAIN-CONTAINING PROTEIN"/>
    <property type="match status" value="1"/>
</dbReference>
<feature type="compositionally biased region" description="Acidic residues" evidence="7">
    <location>
        <begin position="180"/>
        <end position="189"/>
    </location>
</feature>
<evidence type="ECO:0000313" key="10">
    <source>
        <dbReference type="Proteomes" id="UP000697330"/>
    </source>
</evidence>
<evidence type="ECO:0000256" key="4">
    <source>
        <dbReference type="ARBA" id="ARBA00023015"/>
    </source>
</evidence>
<reference evidence="9" key="1">
    <citation type="journal article" date="2021" name="PeerJ">
        <title>Extensive microbial diversity within the chicken gut microbiome revealed by metagenomics and culture.</title>
        <authorList>
            <person name="Gilroy R."/>
            <person name="Ravi A."/>
            <person name="Getino M."/>
            <person name="Pursley I."/>
            <person name="Horton D.L."/>
            <person name="Alikhan N.F."/>
            <person name="Baker D."/>
            <person name="Gharbi K."/>
            <person name="Hall N."/>
            <person name="Watson M."/>
            <person name="Adriaenssens E.M."/>
            <person name="Foster-Nyarko E."/>
            <person name="Jarju S."/>
            <person name="Secka A."/>
            <person name="Antonio M."/>
            <person name="Oren A."/>
            <person name="Chaudhuri R.R."/>
            <person name="La Ragione R."/>
            <person name="Hildebrand F."/>
            <person name="Pallen M.J."/>
        </authorList>
    </citation>
    <scope>NUCLEOTIDE SEQUENCE</scope>
    <source>
        <strain evidence="9">CHK124-7917</strain>
    </source>
</reference>
<dbReference type="AlphaFoldDB" id="A0A921GG44"/>
<dbReference type="HAMAP" id="MF_00073">
    <property type="entry name" value="NusB"/>
    <property type="match status" value="1"/>
</dbReference>
<dbReference type="Proteomes" id="UP000697330">
    <property type="component" value="Unassembled WGS sequence"/>
</dbReference>
<feature type="domain" description="NusB/RsmB/TIM44" evidence="8">
    <location>
        <begin position="11"/>
        <end position="132"/>
    </location>
</feature>
<dbReference type="EMBL" id="DYWQ01000158">
    <property type="protein sequence ID" value="HJF46155.1"/>
    <property type="molecule type" value="Genomic_DNA"/>
</dbReference>
<keyword evidence="4 6" id="KW-0805">Transcription regulation</keyword>
<dbReference type="Gene3D" id="1.10.940.10">
    <property type="entry name" value="NusB-like"/>
    <property type="match status" value="1"/>
</dbReference>
<gene>
    <name evidence="6 9" type="primary">nusB</name>
    <name evidence="9" type="ORF">K8U72_10335</name>
</gene>
<dbReference type="NCBIfam" id="TIGR01951">
    <property type="entry name" value="nusB"/>
    <property type="match status" value="1"/>
</dbReference>
<sequence length="189" mass="19911">MSTHFGGRTLARSQALQLLFQAEANSRAVLSVLDGDYALSEGPLDDYARRLALGADEARPEIDAVISARSASWSISRMNGVDRNLLRLAIYEMLYVDDVDVAITIDECVELAKAYGTDESSRFVNGLLGRVADDLEAGVDVIAAARAEAERREEEARAAQAAAAGDEPADAEAAAPAPSDGEDAPAGDA</sequence>
<dbReference type="InterPro" id="IPR011605">
    <property type="entry name" value="NusB_fam"/>
</dbReference>
<dbReference type="GO" id="GO:0031564">
    <property type="term" value="P:transcription antitermination"/>
    <property type="evidence" value="ECO:0007669"/>
    <property type="project" value="UniProtKB-KW"/>
</dbReference>
<reference evidence="9" key="2">
    <citation type="submission" date="2021-09" db="EMBL/GenBank/DDBJ databases">
        <authorList>
            <person name="Gilroy R."/>
        </authorList>
    </citation>
    <scope>NUCLEOTIDE SEQUENCE</scope>
    <source>
        <strain evidence="9">CHK124-7917</strain>
    </source>
</reference>
<dbReference type="InterPro" id="IPR035926">
    <property type="entry name" value="NusB-like_sf"/>
</dbReference>
<evidence type="ECO:0000256" key="6">
    <source>
        <dbReference type="HAMAP-Rule" id="MF_00073"/>
    </source>
</evidence>
<organism evidence="9 10">
    <name type="scientific">Thermophilibacter provencensis</name>
    <dbReference type="NCBI Taxonomy" id="1852386"/>
    <lineage>
        <taxon>Bacteria</taxon>
        <taxon>Bacillati</taxon>
        <taxon>Actinomycetota</taxon>
        <taxon>Coriobacteriia</taxon>
        <taxon>Coriobacteriales</taxon>
        <taxon>Atopobiaceae</taxon>
        <taxon>Thermophilibacter</taxon>
    </lineage>
</organism>
<protein>
    <recommendedName>
        <fullName evidence="6">Transcription antitermination protein NusB</fullName>
    </recommendedName>
    <alternativeName>
        <fullName evidence="6">Antitermination factor NusB</fullName>
    </alternativeName>
</protein>
<name>A0A921GG44_9ACTN</name>
<dbReference type="GO" id="GO:0003723">
    <property type="term" value="F:RNA binding"/>
    <property type="evidence" value="ECO:0007669"/>
    <property type="project" value="UniProtKB-UniRule"/>
</dbReference>
<evidence type="ECO:0000256" key="1">
    <source>
        <dbReference type="ARBA" id="ARBA00005952"/>
    </source>
</evidence>
<feature type="region of interest" description="Disordered" evidence="7">
    <location>
        <begin position="150"/>
        <end position="189"/>
    </location>
</feature>
<keyword evidence="2 6" id="KW-0889">Transcription antitermination</keyword>
<keyword evidence="5 6" id="KW-0804">Transcription</keyword>
<evidence type="ECO:0000256" key="2">
    <source>
        <dbReference type="ARBA" id="ARBA00022814"/>
    </source>
</evidence>
<dbReference type="SUPFAM" id="SSF48013">
    <property type="entry name" value="NusB-like"/>
    <property type="match status" value="1"/>
</dbReference>
<dbReference type="GO" id="GO:0006353">
    <property type="term" value="P:DNA-templated transcription termination"/>
    <property type="evidence" value="ECO:0007669"/>
    <property type="project" value="UniProtKB-UniRule"/>
</dbReference>
<comment type="function">
    <text evidence="6">Involved in transcription antitermination. Required for transcription of ribosomal RNA (rRNA) genes. Binds specifically to the boxA antiterminator sequence of the ribosomal RNA (rrn) operons.</text>
</comment>
<proteinExistence type="inferred from homology"/>
<keyword evidence="3 6" id="KW-0694">RNA-binding</keyword>
<dbReference type="InterPro" id="IPR006027">
    <property type="entry name" value="NusB_RsmB_TIM44"/>
</dbReference>
<accession>A0A921GG44</accession>
<dbReference type="PANTHER" id="PTHR11078">
    <property type="entry name" value="N UTILIZATION SUBSTANCE PROTEIN B-RELATED"/>
    <property type="match status" value="1"/>
</dbReference>
<evidence type="ECO:0000313" key="9">
    <source>
        <dbReference type="EMBL" id="HJF46155.1"/>
    </source>
</evidence>
<dbReference type="GO" id="GO:0005829">
    <property type="term" value="C:cytosol"/>
    <property type="evidence" value="ECO:0007669"/>
    <property type="project" value="TreeGrafter"/>
</dbReference>
<comment type="similarity">
    <text evidence="1 6">Belongs to the NusB family.</text>
</comment>
<evidence type="ECO:0000256" key="3">
    <source>
        <dbReference type="ARBA" id="ARBA00022884"/>
    </source>
</evidence>
<dbReference type="RefSeq" id="WP_274959718.1">
    <property type="nucleotide sequence ID" value="NZ_DYWQ01000158.1"/>
</dbReference>
<feature type="compositionally biased region" description="Low complexity" evidence="7">
    <location>
        <begin position="158"/>
        <end position="179"/>
    </location>
</feature>
<comment type="caution">
    <text evidence="9">The sequence shown here is derived from an EMBL/GenBank/DDBJ whole genome shotgun (WGS) entry which is preliminary data.</text>
</comment>
<evidence type="ECO:0000259" key="8">
    <source>
        <dbReference type="Pfam" id="PF01029"/>
    </source>
</evidence>